<comment type="similarity">
    <text evidence="2 5">Belongs to the acyl-CoA dehydrogenase family.</text>
</comment>
<dbReference type="InterPro" id="IPR006089">
    <property type="entry name" value="Acyl-CoA_DH_CS"/>
</dbReference>
<dbReference type="CDD" id="cd00567">
    <property type="entry name" value="ACAD"/>
    <property type="match status" value="1"/>
</dbReference>
<gene>
    <name evidence="10" type="ORF">E1269_20435</name>
</gene>
<keyword evidence="3 5" id="KW-0285">Flavoprotein</keyword>
<dbReference type="GO" id="GO:0050660">
    <property type="term" value="F:flavin adenine dinucleotide binding"/>
    <property type="evidence" value="ECO:0007669"/>
    <property type="project" value="InterPro"/>
</dbReference>
<evidence type="ECO:0000259" key="7">
    <source>
        <dbReference type="Pfam" id="PF00441"/>
    </source>
</evidence>
<organism evidence="10 11">
    <name type="scientific">Jiangella asiatica</name>
    <dbReference type="NCBI Taxonomy" id="2530372"/>
    <lineage>
        <taxon>Bacteria</taxon>
        <taxon>Bacillati</taxon>
        <taxon>Actinomycetota</taxon>
        <taxon>Actinomycetes</taxon>
        <taxon>Jiangellales</taxon>
        <taxon>Jiangellaceae</taxon>
        <taxon>Jiangella</taxon>
    </lineage>
</organism>
<evidence type="ECO:0000259" key="8">
    <source>
        <dbReference type="Pfam" id="PF02770"/>
    </source>
</evidence>
<keyword evidence="5" id="KW-0560">Oxidoreductase</keyword>
<dbReference type="InParanoid" id="A0A4R5CS64"/>
<evidence type="ECO:0000256" key="3">
    <source>
        <dbReference type="ARBA" id="ARBA00022630"/>
    </source>
</evidence>
<evidence type="ECO:0000256" key="2">
    <source>
        <dbReference type="ARBA" id="ARBA00009347"/>
    </source>
</evidence>
<evidence type="ECO:0000256" key="4">
    <source>
        <dbReference type="ARBA" id="ARBA00022827"/>
    </source>
</evidence>
<feature type="domain" description="Acyl-CoA oxidase/dehydrogenase middle" evidence="8">
    <location>
        <begin position="110"/>
        <end position="205"/>
    </location>
</feature>
<keyword evidence="4 5" id="KW-0274">FAD</keyword>
<evidence type="ECO:0000256" key="6">
    <source>
        <dbReference type="SAM" id="MobiDB-lite"/>
    </source>
</evidence>
<dbReference type="PROSITE" id="PS00072">
    <property type="entry name" value="ACYL_COA_DH_1"/>
    <property type="match status" value="1"/>
</dbReference>
<keyword evidence="11" id="KW-1185">Reference proteome</keyword>
<feature type="region of interest" description="Disordered" evidence="6">
    <location>
        <begin position="379"/>
        <end position="401"/>
    </location>
</feature>
<evidence type="ECO:0000256" key="1">
    <source>
        <dbReference type="ARBA" id="ARBA00001974"/>
    </source>
</evidence>
<evidence type="ECO:0000256" key="5">
    <source>
        <dbReference type="RuleBase" id="RU362125"/>
    </source>
</evidence>
<dbReference type="Pfam" id="PF02771">
    <property type="entry name" value="Acyl-CoA_dh_N"/>
    <property type="match status" value="1"/>
</dbReference>
<dbReference type="InterPro" id="IPR009100">
    <property type="entry name" value="AcylCoA_DH/oxidase_NM_dom_sf"/>
</dbReference>
<evidence type="ECO:0000313" key="10">
    <source>
        <dbReference type="EMBL" id="TDE03409.1"/>
    </source>
</evidence>
<dbReference type="GO" id="GO:0003995">
    <property type="term" value="F:acyl-CoA dehydrogenase activity"/>
    <property type="evidence" value="ECO:0007669"/>
    <property type="project" value="InterPro"/>
</dbReference>
<dbReference type="AlphaFoldDB" id="A0A4R5CS64"/>
<dbReference type="EMBL" id="SMKZ01000032">
    <property type="protein sequence ID" value="TDE03409.1"/>
    <property type="molecule type" value="Genomic_DNA"/>
</dbReference>
<dbReference type="InterPro" id="IPR046373">
    <property type="entry name" value="Acyl-CoA_Oxase/DH_mid-dom_sf"/>
</dbReference>
<comment type="cofactor">
    <cofactor evidence="1 5">
        <name>FAD</name>
        <dbReference type="ChEBI" id="CHEBI:57692"/>
    </cofactor>
</comment>
<dbReference type="InterPro" id="IPR036250">
    <property type="entry name" value="AcylCo_DH-like_C"/>
</dbReference>
<dbReference type="Proteomes" id="UP000294739">
    <property type="component" value="Unassembled WGS sequence"/>
</dbReference>
<dbReference type="InterPro" id="IPR009075">
    <property type="entry name" value="AcylCo_DH/oxidase_C"/>
</dbReference>
<comment type="caution">
    <text evidence="10">The sequence shown here is derived from an EMBL/GenBank/DDBJ whole genome shotgun (WGS) entry which is preliminary data.</text>
</comment>
<accession>A0A4R5CS64</accession>
<feature type="domain" description="Acyl-CoA dehydrogenase/oxidase C-terminal" evidence="7">
    <location>
        <begin position="216"/>
        <end position="364"/>
    </location>
</feature>
<protein>
    <submittedName>
        <fullName evidence="10">Acyl-CoA dehydrogenase</fullName>
    </submittedName>
</protein>
<sequence length="401" mass="42710">MLDAVDDLIETRVRPAARRIDTEAAFFPDLLAEAARLGLQRILHDDAGSLDASRMDLAREVTERISVHSPAVALGIAGSRLSAYLLAKYAPAHVARRWLEPALDARAYGSFAITEPDAGTDVRALSTVAVPDGHDYLLSGHKCWVGFAPVADFAIVLAKLGTADRDAPMAALVVDLAAPGATGRPGPELSGFRGMPNGELLFDGVRVPAADRLDVEGFAGMMDGLNMARIDAAAYACGLLRGSLLAGLARANARQAFGRPIGDLAIIQRKLGRMAADYRAARELTRRAAQSFARGGGGDQDVVSMAKMFAADAARRHTDEAMQIHGALGVVVGEDVNRMHRDAKVTQIFDGTSEIHETMLGRRALRMLARGEPLTAFVDDGADDDPYLAPRPAASILEDRP</sequence>
<dbReference type="SUPFAM" id="SSF56645">
    <property type="entry name" value="Acyl-CoA dehydrogenase NM domain-like"/>
    <property type="match status" value="1"/>
</dbReference>
<feature type="domain" description="Acyl-CoA dehydrogenase/oxidase N-terminal" evidence="9">
    <location>
        <begin position="2"/>
        <end position="103"/>
    </location>
</feature>
<name>A0A4R5CS64_9ACTN</name>
<dbReference type="Gene3D" id="2.40.110.10">
    <property type="entry name" value="Butyryl-CoA Dehydrogenase, subunit A, domain 2"/>
    <property type="match status" value="1"/>
</dbReference>
<dbReference type="InterPro" id="IPR013786">
    <property type="entry name" value="AcylCoA_DH/ox_N"/>
</dbReference>
<dbReference type="SUPFAM" id="SSF47203">
    <property type="entry name" value="Acyl-CoA dehydrogenase C-terminal domain-like"/>
    <property type="match status" value="1"/>
</dbReference>
<dbReference type="InterPro" id="IPR037069">
    <property type="entry name" value="AcylCoA_DH/ox_N_sf"/>
</dbReference>
<dbReference type="Gene3D" id="1.20.140.10">
    <property type="entry name" value="Butyryl-CoA Dehydrogenase, subunit A, domain 3"/>
    <property type="match status" value="1"/>
</dbReference>
<dbReference type="OrthoDB" id="2769798at2"/>
<dbReference type="RefSeq" id="WP_131897951.1">
    <property type="nucleotide sequence ID" value="NZ_SMKZ01000032.1"/>
</dbReference>
<evidence type="ECO:0000259" key="9">
    <source>
        <dbReference type="Pfam" id="PF02771"/>
    </source>
</evidence>
<evidence type="ECO:0000313" key="11">
    <source>
        <dbReference type="Proteomes" id="UP000294739"/>
    </source>
</evidence>
<dbReference type="Pfam" id="PF00441">
    <property type="entry name" value="Acyl-CoA_dh_1"/>
    <property type="match status" value="1"/>
</dbReference>
<dbReference type="PANTHER" id="PTHR43884:SF12">
    <property type="entry name" value="ISOVALERYL-COA DEHYDROGENASE, MITOCHONDRIAL-RELATED"/>
    <property type="match status" value="1"/>
</dbReference>
<reference evidence="10 11" key="1">
    <citation type="submission" date="2019-03" db="EMBL/GenBank/DDBJ databases">
        <title>Draft genome sequences of novel Actinobacteria.</title>
        <authorList>
            <person name="Sahin N."/>
            <person name="Ay H."/>
            <person name="Saygin H."/>
        </authorList>
    </citation>
    <scope>NUCLEOTIDE SEQUENCE [LARGE SCALE GENOMIC DNA]</scope>
    <source>
        <strain evidence="10 11">5K138</strain>
    </source>
</reference>
<dbReference type="InterPro" id="IPR006091">
    <property type="entry name" value="Acyl-CoA_Oxase/DH_mid-dom"/>
</dbReference>
<proteinExistence type="inferred from homology"/>
<dbReference type="Gene3D" id="1.10.540.10">
    <property type="entry name" value="Acyl-CoA dehydrogenase/oxidase, N-terminal domain"/>
    <property type="match status" value="1"/>
</dbReference>
<dbReference type="PANTHER" id="PTHR43884">
    <property type="entry name" value="ACYL-COA DEHYDROGENASE"/>
    <property type="match status" value="1"/>
</dbReference>
<dbReference type="Pfam" id="PF02770">
    <property type="entry name" value="Acyl-CoA_dh_M"/>
    <property type="match status" value="1"/>
</dbReference>